<keyword evidence="3" id="KW-1185">Reference proteome</keyword>
<feature type="compositionally biased region" description="Basic and acidic residues" evidence="1">
    <location>
        <begin position="109"/>
        <end position="132"/>
    </location>
</feature>
<protein>
    <submittedName>
        <fullName evidence="2">Uncharacterized protein</fullName>
    </submittedName>
</protein>
<accession>M7AGE5</accession>
<evidence type="ECO:0000313" key="2">
    <source>
        <dbReference type="EMBL" id="EMP23971.1"/>
    </source>
</evidence>
<feature type="compositionally biased region" description="Basic and acidic residues" evidence="1">
    <location>
        <begin position="88"/>
        <end position="100"/>
    </location>
</feature>
<evidence type="ECO:0000256" key="1">
    <source>
        <dbReference type="SAM" id="MobiDB-lite"/>
    </source>
</evidence>
<name>M7AGE5_CHEMY</name>
<gene>
    <name evidence="2" type="ORF">UY3_18914</name>
</gene>
<proteinExistence type="predicted"/>
<dbReference type="Proteomes" id="UP000031443">
    <property type="component" value="Unassembled WGS sequence"/>
</dbReference>
<dbReference type="AlphaFoldDB" id="M7AGE5"/>
<feature type="region of interest" description="Disordered" evidence="1">
    <location>
        <begin position="21"/>
        <end position="132"/>
    </location>
</feature>
<organism evidence="2 3">
    <name type="scientific">Chelonia mydas</name>
    <name type="common">Green sea-turtle</name>
    <name type="synonym">Chelonia agassizi</name>
    <dbReference type="NCBI Taxonomy" id="8469"/>
    <lineage>
        <taxon>Eukaryota</taxon>
        <taxon>Metazoa</taxon>
        <taxon>Chordata</taxon>
        <taxon>Craniata</taxon>
        <taxon>Vertebrata</taxon>
        <taxon>Euteleostomi</taxon>
        <taxon>Archelosauria</taxon>
        <taxon>Testudinata</taxon>
        <taxon>Testudines</taxon>
        <taxon>Cryptodira</taxon>
        <taxon>Durocryptodira</taxon>
        <taxon>Americhelydia</taxon>
        <taxon>Chelonioidea</taxon>
        <taxon>Cheloniidae</taxon>
        <taxon>Chelonia</taxon>
    </lineage>
</organism>
<dbReference type="EMBL" id="KB604211">
    <property type="protein sequence ID" value="EMP23971.1"/>
    <property type="molecule type" value="Genomic_DNA"/>
</dbReference>
<feature type="compositionally biased region" description="Polar residues" evidence="1">
    <location>
        <begin position="39"/>
        <end position="50"/>
    </location>
</feature>
<evidence type="ECO:0000313" key="3">
    <source>
        <dbReference type="Proteomes" id="UP000031443"/>
    </source>
</evidence>
<sequence>MAHNADPPPPLWAAFRAAHCGRGSCQDPAAGDTEAGSFPSGSPSAMTGETNRAPAPRLELRGTALPPSLPNHQPGEPAYPSLITVRHAGGERRSASHQSERTTPNTEPMKSRTQERPIEPLPRDSSSEEQRYRRVCQTTSQICYAADILKDIGKTSKSEELFLTAEDFLLKAGVKVNRYRPVRRTGCEALLEDIYRYTSPASGYAKHSLCSASFGTALLVSGVWPIARDGAARRLPLPNSPEGLGET</sequence>
<reference evidence="3" key="1">
    <citation type="journal article" date="2013" name="Nat. Genet.">
        <title>The draft genomes of soft-shell turtle and green sea turtle yield insights into the development and evolution of the turtle-specific body plan.</title>
        <authorList>
            <person name="Wang Z."/>
            <person name="Pascual-Anaya J."/>
            <person name="Zadissa A."/>
            <person name="Li W."/>
            <person name="Niimura Y."/>
            <person name="Huang Z."/>
            <person name="Li C."/>
            <person name="White S."/>
            <person name="Xiong Z."/>
            <person name="Fang D."/>
            <person name="Wang B."/>
            <person name="Ming Y."/>
            <person name="Chen Y."/>
            <person name="Zheng Y."/>
            <person name="Kuraku S."/>
            <person name="Pignatelli M."/>
            <person name="Herrero J."/>
            <person name="Beal K."/>
            <person name="Nozawa M."/>
            <person name="Li Q."/>
            <person name="Wang J."/>
            <person name="Zhang H."/>
            <person name="Yu L."/>
            <person name="Shigenobu S."/>
            <person name="Wang J."/>
            <person name="Liu J."/>
            <person name="Flicek P."/>
            <person name="Searle S."/>
            <person name="Wang J."/>
            <person name="Kuratani S."/>
            <person name="Yin Y."/>
            <person name="Aken B."/>
            <person name="Zhang G."/>
            <person name="Irie N."/>
        </authorList>
    </citation>
    <scope>NUCLEOTIDE SEQUENCE [LARGE SCALE GENOMIC DNA]</scope>
</reference>